<protein>
    <recommendedName>
        <fullName evidence="2">NADP-dependent oxidoreductase domain-containing protein</fullName>
    </recommendedName>
</protein>
<gene>
    <name evidence="3" type="ORF">A1O7_05798</name>
</gene>
<dbReference type="PANTHER" id="PTHR43625:SF40">
    <property type="entry name" value="ALDO-KETO REDUCTASE YAKC [NADP(+)]"/>
    <property type="match status" value="1"/>
</dbReference>
<dbReference type="EMBL" id="AMGW01000004">
    <property type="protein sequence ID" value="EXJ58373.1"/>
    <property type="molecule type" value="Genomic_DNA"/>
</dbReference>
<sequence>MAPKFPHRKIGDSLVSAIGLGCMGMSLPVSTGRNDEECLKVLTRAADMGINFWVTSDSYGPEANEELIGRWLKETGRRDEIFLCTKFGPRIVDGKPVVSGKPEDVKQACEASLKRLHTDHIDLYSQHRVDLQTPIEITVKAMAELKKEGKVRHLGLSECSARTLSRACAVHEIAAAEMEFSPFALEIESPETKFLDTARDLGVKIVVYSPLGRGFLTGAIKSRADFDPMDPRIMFPRFAEENFSRNLKLVGLFEDMAKEKGCTPGQVALAWVLSQGDDFIPIPGTKHVKYLEENAGAVNVDFSKGDDERIRKAIEAIGGAKGSRYPGAFAAVCFADSPELDNE</sequence>
<name>W9VS61_9EURO</name>
<organism evidence="3 4">
    <name type="scientific">Cladophialophora yegresii CBS 114405</name>
    <dbReference type="NCBI Taxonomy" id="1182544"/>
    <lineage>
        <taxon>Eukaryota</taxon>
        <taxon>Fungi</taxon>
        <taxon>Dikarya</taxon>
        <taxon>Ascomycota</taxon>
        <taxon>Pezizomycotina</taxon>
        <taxon>Eurotiomycetes</taxon>
        <taxon>Chaetothyriomycetidae</taxon>
        <taxon>Chaetothyriales</taxon>
        <taxon>Herpotrichiellaceae</taxon>
        <taxon>Cladophialophora</taxon>
    </lineage>
</organism>
<dbReference type="GO" id="GO:0016491">
    <property type="term" value="F:oxidoreductase activity"/>
    <property type="evidence" value="ECO:0007669"/>
    <property type="project" value="UniProtKB-KW"/>
</dbReference>
<dbReference type="HOGENOM" id="CLU_023205_2_1_1"/>
<dbReference type="VEuPathDB" id="FungiDB:A1O7_05798"/>
<proteinExistence type="predicted"/>
<dbReference type="RefSeq" id="XP_007757996.1">
    <property type="nucleotide sequence ID" value="XM_007759806.1"/>
</dbReference>
<evidence type="ECO:0000256" key="1">
    <source>
        <dbReference type="ARBA" id="ARBA00023002"/>
    </source>
</evidence>
<evidence type="ECO:0000313" key="4">
    <source>
        <dbReference type="Proteomes" id="UP000019473"/>
    </source>
</evidence>
<dbReference type="InterPro" id="IPR050791">
    <property type="entry name" value="Aldo-Keto_reductase"/>
</dbReference>
<keyword evidence="1" id="KW-0560">Oxidoreductase</keyword>
<comment type="caution">
    <text evidence="3">The sequence shown here is derived from an EMBL/GenBank/DDBJ whole genome shotgun (WGS) entry which is preliminary data.</text>
</comment>
<dbReference type="AlphaFoldDB" id="W9VS61"/>
<dbReference type="Gene3D" id="3.20.20.100">
    <property type="entry name" value="NADP-dependent oxidoreductase domain"/>
    <property type="match status" value="1"/>
</dbReference>
<dbReference type="OrthoDB" id="37537at2759"/>
<dbReference type="GeneID" id="19180381"/>
<evidence type="ECO:0000259" key="2">
    <source>
        <dbReference type="Pfam" id="PF00248"/>
    </source>
</evidence>
<keyword evidence="4" id="KW-1185">Reference proteome</keyword>
<dbReference type="GO" id="GO:0005737">
    <property type="term" value="C:cytoplasm"/>
    <property type="evidence" value="ECO:0007669"/>
    <property type="project" value="TreeGrafter"/>
</dbReference>
<feature type="domain" description="NADP-dependent oxidoreductase" evidence="2">
    <location>
        <begin position="18"/>
        <end position="314"/>
    </location>
</feature>
<accession>W9VS61</accession>
<dbReference type="eggNOG" id="KOG1575">
    <property type="taxonomic scope" value="Eukaryota"/>
</dbReference>
<dbReference type="InterPro" id="IPR036812">
    <property type="entry name" value="NAD(P)_OxRdtase_dom_sf"/>
</dbReference>
<dbReference type="Pfam" id="PF00248">
    <property type="entry name" value="Aldo_ket_red"/>
    <property type="match status" value="1"/>
</dbReference>
<dbReference type="Proteomes" id="UP000019473">
    <property type="component" value="Unassembled WGS sequence"/>
</dbReference>
<dbReference type="SUPFAM" id="SSF51430">
    <property type="entry name" value="NAD(P)-linked oxidoreductase"/>
    <property type="match status" value="1"/>
</dbReference>
<dbReference type="STRING" id="1182544.W9VS61"/>
<evidence type="ECO:0000313" key="3">
    <source>
        <dbReference type="EMBL" id="EXJ58373.1"/>
    </source>
</evidence>
<dbReference type="PANTHER" id="PTHR43625">
    <property type="entry name" value="AFLATOXIN B1 ALDEHYDE REDUCTASE"/>
    <property type="match status" value="1"/>
</dbReference>
<dbReference type="InterPro" id="IPR023210">
    <property type="entry name" value="NADP_OxRdtase_dom"/>
</dbReference>
<reference evidence="3 4" key="1">
    <citation type="submission" date="2013-03" db="EMBL/GenBank/DDBJ databases">
        <title>The Genome Sequence of Cladophialophora yegresii CBS 114405.</title>
        <authorList>
            <consortium name="The Broad Institute Genomics Platform"/>
            <person name="Cuomo C."/>
            <person name="de Hoog S."/>
            <person name="Gorbushina A."/>
            <person name="Walker B."/>
            <person name="Young S.K."/>
            <person name="Zeng Q."/>
            <person name="Gargeya S."/>
            <person name="Fitzgerald M."/>
            <person name="Haas B."/>
            <person name="Abouelleil A."/>
            <person name="Allen A.W."/>
            <person name="Alvarado L."/>
            <person name="Arachchi H.M."/>
            <person name="Berlin A.M."/>
            <person name="Chapman S.B."/>
            <person name="Gainer-Dewar J."/>
            <person name="Goldberg J."/>
            <person name="Griggs A."/>
            <person name="Gujja S."/>
            <person name="Hansen M."/>
            <person name="Howarth C."/>
            <person name="Imamovic A."/>
            <person name="Ireland A."/>
            <person name="Larimer J."/>
            <person name="McCowan C."/>
            <person name="Murphy C."/>
            <person name="Pearson M."/>
            <person name="Poon T.W."/>
            <person name="Priest M."/>
            <person name="Roberts A."/>
            <person name="Saif S."/>
            <person name="Shea T."/>
            <person name="Sisk P."/>
            <person name="Sykes S."/>
            <person name="Wortman J."/>
            <person name="Nusbaum C."/>
            <person name="Birren B."/>
        </authorList>
    </citation>
    <scope>NUCLEOTIDE SEQUENCE [LARGE SCALE GENOMIC DNA]</scope>
    <source>
        <strain evidence="3 4">CBS 114405</strain>
    </source>
</reference>